<dbReference type="GO" id="GO:0000049">
    <property type="term" value="F:tRNA binding"/>
    <property type="evidence" value="ECO:0007669"/>
    <property type="project" value="TreeGrafter"/>
</dbReference>
<sequence length="526" mass="59029">MEGLTDPLEARRGKLRALRALGVQPYPHGFRRTHLAAEVLEGFAGLEERVTAALAGRIRSLRPMGKVVFAHIEDPSGRIQLYLRADEMGEESFRVASLLDLGDLIGATGVPFRTRTGEISIRVEGLSVLAKALRPLPAVKEREGVVYDAFRDREARYRRRYLDLILNPEVREVFARRAAAIRVLRRELDARGFLEVETPVLQAVYGGASARPFRTHHHALDMPLYLRIAEELPLKKLLVGGLERVYELGRVFRNEGLDRHHNPEFTLLEFYWAYADYREAMSLVEDLVRQTALEVRGALQIPSPEGTDEVVDLAPPFERRSLADLVREQAGIDVLAASDGALDEACRRLGGGLPAGAPRGKRIEKLFDLSVAPRLRRPTFVTDYPMSISPLAKGHRERPDDLVERFELFILGQEYANAFSELNDPEEQRRRFAEQQRWREAGDEEAQPLDEDFLEALEHGMPPAAGVGIGVDRLVMLLTGCAAIRDVLLFPHLRPSDESDRDRTGAEPEECPGAPASPAPSREERR</sequence>
<dbReference type="AlphaFoldDB" id="A0A938BP44"/>
<dbReference type="SUPFAM" id="SSF55681">
    <property type="entry name" value="Class II aaRS and biotin synthetases"/>
    <property type="match status" value="1"/>
</dbReference>
<feature type="region of interest" description="Disordered" evidence="9">
    <location>
        <begin position="422"/>
        <end position="446"/>
    </location>
</feature>
<feature type="compositionally biased region" description="Basic and acidic residues" evidence="9">
    <location>
        <begin position="494"/>
        <end position="506"/>
    </location>
</feature>
<dbReference type="InterPro" id="IPR012340">
    <property type="entry name" value="NA-bd_OB-fold"/>
</dbReference>
<comment type="cofactor">
    <cofactor evidence="7 8">
        <name>Mg(2+)</name>
        <dbReference type="ChEBI" id="CHEBI:18420"/>
    </cofactor>
    <text evidence="7 8">Binds 3 Mg(2+) ions per subunit.</text>
</comment>
<keyword evidence="3 7" id="KW-0547">Nucleotide-binding</keyword>
<dbReference type="InterPro" id="IPR004364">
    <property type="entry name" value="Aa-tRNA-synt_II"/>
</dbReference>
<organism evidence="11 12">
    <name type="scientific">Eiseniibacteriota bacterium</name>
    <dbReference type="NCBI Taxonomy" id="2212470"/>
    <lineage>
        <taxon>Bacteria</taxon>
        <taxon>Candidatus Eiseniibacteriota</taxon>
    </lineage>
</organism>
<keyword evidence="1 7" id="KW-0436">Ligase</keyword>
<dbReference type="Gene3D" id="2.40.50.140">
    <property type="entry name" value="Nucleic acid-binding proteins"/>
    <property type="match status" value="1"/>
</dbReference>
<evidence type="ECO:0000256" key="5">
    <source>
        <dbReference type="ARBA" id="ARBA00023146"/>
    </source>
</evidence>
<dbReference type="CDD" id="cd00775">
    <property type="entry name" value="LysRS_core"/>
    <property type="match status" value="1"/>
</dbReference>
<dbReference type="EMBL" id="VGIY01000223">
    <property type="protein sequence ID" value="MBM3317943.1"/>
    <property type="molecule type" value="Genomic_DNA"/>
</dbReference>
<dbReference type="Pfam" id="PF00152">
    <property type="entry name" value="tRNA-synt_2"/>
    <property type="match status" value="1"/>
</dbReference>
<dbReference type="PANTHER" id="PTHR42918:SF15">
    <property type="entry name" value="LYSINE--TRNA LIGASE, CHLOROPLASTIC_MITOCHONDRIAL"/>
    <property type="match status" value="1"/>
</dbReference>
<reference evidence="11" key="1">
    <citation type="submission" date="2019-03" db="EMBL/GenBank/DDBJ databases">
        <title>Lake Tanganyika Metagenome-Assembled Genomes (MAGs).</title>
        <authorList>
            <person name="Tran P."/>
        </authorList>
    </citation>
    <scope>NUCLEOTIDE SEQUENCE</scope>
    <source>
        <strain evidence="11">M_DeepCast_400m_m2_100</strain>
    </source>
</reference>
<dbReference type="InterPro" id="IPR002313">
    <property type="entry name" value="Lys-tRNA-ligase_II"/>
</dbReference>
<dbReference type="InterPro" id="IPR045864">
    <property type="entry name" value="aa-tRNA-synth_II/BPL/LPL"/>
</dbReference>
<gene>
    <name evidence="7 11" type="primary">lysS</name>
    <name evidence="11" type="ORF">FJY75_08815</name>
</gene>
<evidence type="ECO:0000256" key="2">
    <source>
        <dbReference type="ARBA" id="ARBA00022723"/>
    </source>
</evidence>
<keyword evidence="7 8" id="KW-0460">Magnesium</keyword>
<evidence type="ECO:0000313" key="12">
    <source>
        <dbReference type="Proteomes" id="UP000748308"/>
    </source>
</evidence>
<dbReference type="Proteomes" id="UP000748308">
    <property type="component" value="Unassembled WGS sequence"/>
</dbReference>
<proteinExistence type="inferred from homology"/>
<dbReference type="NCBIfam" id="NF001756">
    <property type="entry name" value="PRK00484.1"/>
    <property type="match status" value="1"/>
</dbReference>
<dbReference type="Gene3D" id="3.30.930.10">
    <property type="entry name" value="Bira Bifunctional Protein, Domain 2"/>
    <property type="match status" value="1"/>
</dbReference>
<dbReference type="InterPro" id="IPR006195">
    <property type="entry name" value="aa-tRNA-synth_II"/>
</dbReference>
<feature type="binding site" evidence="7">
    <location>
        <position position="407"/>
    </location>
    <ligand>
        <name>Mg(2+)</name>
        <dbReference type="ChEBI" id="CHEBI:18420"/>
        <label>1</label>
    </ligand>
</feature>
<feature type="binding site" evidence="7">
    <location>
        <position position="414"/>
    </location>
    <ligand>
        <name>Mg(2+)</name>
        <dbReference type="ChEBI" id="CHEBI:18420"/>
        <label>1</label>
    </ligand>
</feature>
<feature type="region of interest" description="Disordered" evidence="9">
    <location>
        <begin position="494"/>
        <end position="526"/>
    </location>
</feature>
<evidence type="ECO:0000256" key="1">
    <source>
        <dbReference type="ARBA" id="ARBA00022598"/>
    </source>
</evidence>
<keyword evidence="2 7" id="KW-0479">Metal-binding</keyword>
<comment type="similarity">
    <text evidence="7">Belongs to the class-II aminoacyl-tRNA synthetase family.</text>
</comment>
<dbReference type="GO" id="GO:0000287">
    <property type="term" value="F:magnesium ion binding"/>
    <property type="evidence" value="ECO:0007669"/>
    <property type="project" value="UniProtKB-UniRule"/>
</dbReference>
<keyword evidence="4 7" id="KW-0067">ATP-binding</keyword>
<evidence type="ECO:0000313" key="11">
    <source>
        <dbReference type="EMBL" id="MBM3317943.1"/>
    </source>
</evidence>
<keyword evidence="5 7" id="KW-0030">Aminoacyl-tRNA synthetase</keyword>
<comment type="subcellular location">
    <subcellularLocation>
        <location evidence="7">Cytoplasm</location>
    </subcellularLocation>
</comment>
<dbReference type="PANTHER" id="PTHR42918">
    <property type="entry name" value="LYSYL-TRNA SYNTHETASE"/>
    <property type="match status" value="1"/>
</dbReference>
<evidence type="ECO:0000256" key="7">
    <source>
        <dbReference type="HAMAP-Rule" id="MF_00252"/>
    </source>
</evidence>
<dbReference type="EC" id="6.1.1.6" evidence="7"/>
<keyword evidence="7" id="KW-0963">Cytoplasm</keyword>
<evidence type="ECO:0000256" key="3">
    <source>
        <dbReference type="ARBA" id="ARBA00022741"/>
    </source>
</evidence>
<dbReference type="SUPFAM" id="SSF50249">
    <property type="entry name" value="Nucleic acid-binding proteins"/>
    <property type="match status" value="1"/>
</dbReference>
<evidence type="ECO:0000256" key="9">
    <source>
        <dbReference type="SAM" id="MobiDB-lite"/>
    </source>
</evidence>
<keyword evidence="7" id="KW-0648">Protein biosynthesis</keyword>
<evidence type="ECO:0000256" key="4">
    <source>
        <dbReference type="ARBA" id="ARBA00022840"/>
    </source>
</evidence>
<evidence type="ECO:0000259" key="10">
    <source>
        <dbReference type="PROSITE" id="PS50862"/>
    </source>
</evidence>
<dbReference type="HAMAP" id="MF_00252">
    <property type="entry name" value="Lys_tRNA_synth_class2"/>
    <property type="match status" value="1"/>
</dbReference>
<dbReference type="NCBIfam" id="TIGR00499">
    <property type="entry name" value="lysS_bact"/>
    <property type="match status" value="1"/>
</dbReference>
<comment type="subunit">
    <text evidence="7">Homodimer.</text>
</comment>
<dbReference type="Pfam" id="PF01336">
    <property type="entry name" value="tRNA_anti-codon"/>
    <property type="match status" value="1"/>
</dbReference>
<feature type="domain" description="Aminoacyl-transfer RNA synthetases class-II family profile" evidence="10">
    <location>
        <begin position="182"/>
        <end position="495"/>
    </location>
</feature>
<dbReference type="PROSITE" id="PS50862">
    <property type="entry name" value="AA_TRNA_LIGASE_II"/>
    <property type="match status" value="1"/>
</dbReference>
<dbReference type="InterPro" id="IPR004365">
    <property type="entry name" value="NA-bd_OB_tRNA"/>
</dbReference>
<feature type="compositionally biased region" description="Basic and acidic residues" evidence="9">
    <location>
        <begin position="426"/>
        <end position="441"/>
    </location>
</feature>
<evidence type="ECO:0000256" key="8">
    <source>
        <dbReference type="RuleBase" id="RU000336"/>
    </source>
</evidence>
<comment type="caution">
    <text evidence="11">The sequence shown here is derived from an EMBL/GenBank/DDBJ whole genome shotgun (WGS) entry which is preliminary data.</text>
</comment>
<dbReference type="InterPro" id="IPR018149">
    <property type="entry name" value="Lys-tRNA-synth_II_C"/>
</dbReference>
<dbReference type="GO" id="GO:0005829">
    <property type="term" value="C:cytosol"/>
    <property type="evidence" value="ECO:0007669"/>
    <property type="project" value="TreeGrafter"/>
</dbReference>
<feature type="binding site" evidence="7">
    <location>
        <position position="414"/>
    </location>
    <ligand>
        <name>Mg(2+)</name>
        <dbReference type="ChEBI" id="CHEBI:18420"/>
        <label>2</label>
    </ligand>
</feature>
<comment type="catalytic activity">
    <reaction evidence="6 7 8">
        <text>tRNA(Lys) + L-lysine + ATP = L-lysyl-tRNA(Lys) + AMP + diphosphate</text>
        <dbReference type="Rhea" id="RHEA:20792"/>
        <dbReference type="Rhea" id="RHEA-COMP:9696"/>
        <dbReference type="Rhea" id="RHEA-COMP:9697"/>
        <dbReference type="ChEBI" id="CHEBI:30616"/>
        <dbReference type="ChEBI" id="CHEBI:32551"/>
        <dbReference type="ChEBI" id="CHEBI:33019"/>
        <dbReference type="ChEBI" id="CHEBI:78442"/>
        <dbReference type="ChEBI" id="CHEBI:78529"/>
        <dbReference type="ChEBI" id="CHEBI:456215"/>
        <dbReference type="EC" id="6.1.1.6"/>
    </reaction>
</comment>
<dbReference type="PRINTS" id="PR00982">
    <property type="entry name" value="TRNASYNTHLYS"/>
</dbReference>
<dbReference type="InterPro" id="IPR044136">
    <property type="entry name" value="Lys-tRNA-ligase_II_N"/>
</dbReference>
<dbReference type="GO" id="GO:0004824">
    <property type="term" value="F:lysine-tRNA ligase activity"/>
    <property type="evidence" value="ECO:0007669"/>
    <property type="project" value="UniProtKB-UniRule"/>
</dbReference>
<dbReference type="GO" id="GO:0005524">
    <property type="term" value="F:ATP binding"/>
    <property type="evidence" value="ECO:0007669"/>
    <property type="project" value="UniProtKB-UniRule"/>
</dbReference>
<accession>A0A938BP44</accession>
<name>A0A938BP44_UNCEI</name>
<dbReference type="GO" id="GO:0006430">
    <property type="term" value="P:lysyl-tRNA aminoacylation"/>
    <property type="evidence" value="ECO:0007669"/>
    <property type="project" value="UniProtKB-UniRule"/>
</dbReference>
<protein>
    <recommendedName>
        <fullName evidence="7">Lysine--tRNA ligase</fullName>
        <ecNumber evidence="7">6.1.1.6</ecNumber>
    </recommendedName>
    <alternativeName>
        <fullName evidence="7">Lysyl-tRNA synthetase</fullName>
        <shortName evidence="7">LysRS</shortName>
    </alternativeName>
</protein>
<dbReference type="CDD" id="cd04322">
    <property type="entry name" value="LysRS_N"/>
    <property type="match status" value="1"/>
</dbReference>
<evidence type="ECO:0000256" key="6">
    <source>
        <dbReference type="ARBA" id="ARBA00048573"/>
    </source>
</evidence>